<dbReference type="RefSeq" id="WP_274691730.1">
    <property type="nucleotide sequence ID" value="NZ_JAPMOU010000062.1"/>
</dbReference>
<dbReference type="CDD" id="cd18736">
    <property type="entry name" value="PIN_CcVapC1-like"/>
    <property type="match status" value="1"/>
</dbReference>
<keyword evidence="6" id="KW-0460">Magnesium</keyword>
<keyword evidence="5" id="KW-0378">Hydrolase</keyword>
<evidence type="ECO:0000259" key="8">
    <source>
        <dbReference type="SMART" id="SM00670"/>
    </source>
</evidence>
<evidence type="ECO:0000313" key="10">
    <source>
        <dbReference type="Proteomes" id="UP001528823"/>
    </source>
</evidence>
<evidence type="ECO:0000256" key="6">
    <source>
        <dbReference type="ARBA" id="ARBA00022842"/>
    </source>
</evidence>
<accession>A0ABT5UGH9</accession>
<gene>
    <name evidence="9" type="ORF">ORQ98_25995</name>
</gene>
<dbReference type="EMBL" id="JAPMOU010000062">
    <property type="protein sequence ID" value="MDE1465422.1"/>
    <property type="molecule type" value="Genomic_DNA"/>
</dbReference>
<sequence length="133" mass="14902">MKYMLDTNICIYLMKKHPKEVVARFADCYYGDVVISSITLGELEYGVEVSAEKEKNAQALKLLLEDIPVMPFEDKAAQSYGVLRAGAPKRKGDALDKLIAAHAKSLEVVLVTNNVKDFQKYPGITIENWVNNH</sequence>
<dbReference type="PANTHER" id="PTHR33653">
    <property type="entry name" value="RIBONUCLEASE VAPC2"/>
    <property type="match status" value="1"/>
</dbReference>
<dbReference type="Pfam" id="PF01850">
    <property type="entry name" value="PIN"/>
    <property type="match status" value="1"/>
</dbReference>
<dbReference type="InterPro" id="IPR002716">
    <property type="entry name" value="PIN_dom"/>
</dbReference>
<evidence type="ECO:0000256" key="5">
    <source>
        <dbReference type="ARBA" id="ARBA00022801"/>
    </source>
</evidence>
<dbReference type="SMART" id="SM00670">
    <property type="entry name" value="PINc"/>
    <property type="match status" value="1"/>
</dbReference>
<feature type="domain" description="PIN" evidence="8">
    <location>
        <begin position="1"/>
        <end position="119"/>
    </location>
</feature>
<keyword evidence="10" id="KW-1185">Reference proteome</keyword>
<dbReference type="Proteomes" id="UP001528823">
    <property type="component" value="Unassembled WGS sequence"/>
</dbReference>
<evidence type="ECO:0000256" key="3">
    <source>
        <dbReference type="ARBA" id="ARBA00022722"/>
    </source>
</evidence>
<reference evidence="9 10" key="1">
    <citation type="submission" date="2022-11" db="EMBL/GenBank/DDBJ databases">
        <title>Spartinivicinus poritis sp. nov., isolated from scleractinian coral Porites lutea.</title>
        <authorList>
            <person name="Zhang G."/>
            <person name="Cai L."/>
            <person name="Wei Q."/>
        </authorList>
    </citation>
    <scope>NUCLEOTIDE SEQUENCE [LARGE SCALE GENOMIC DNA]</scope>
    <source>
        <strain evidence="9 10">A2-2</strain>
    </source>
</reference>
<evidence type="ECO:0000313" key="9">
    <source>
        <dbReference type="EMBL" id="MDE1465422.1"/>
    </source>
</evidence>
<evidence type="ECO:0000256" key="2">
    <source>
        <dbReference type="ARBA" id="ARBA00022649"/>
    </source>
</evidence>
<keyword evidence="4" id="KW-0479">Metal-binding</keyword>
<name>A0ABT5UGH9_9GAMM</name>
<comment type="cofactor">
    <cofactor evidence="1">
        <name>Mg(2+)</name>
        <dbReference type="ChEBI" id="CHEBI:18420"/>
    </cofactor>
</comment>
<protein>
    <submittedName>
        <fullName evidence="9">Type II toxin-antitoxin system VapC family toxin</fullName>
    </submittedName>
</protein>
<keyword evidence="3" id="KW-0540">Nuclease</keyword>
<dbReference type="PANTHER" id="PTHR33653:SF1">
    <property type="entry name" value="RIBONUCLEASE VAPC2"/>
    <property type="match status" value="1"/>
</dbReference>
<dbReference type="Gene3D" id="3.40.50.1010">
    <property type="entry name" value="5'-nuclease"/>
    <property type="match status" value="1"/>
</dbReference>
<dbReference type="InterPro" id="IPR029060">
    <property type="entry name" value="PIN-like_dom_sf"/>
</dbReference>
<evidence type="ECO:0000256" key="1">
    <source>
        <dbReference type="ARBA" id="ARBA00001946"/>
    </source>
</evidence>
<proteinExistence type="inferred from homology"/>
<evidence type="ECO:0000256" key="7">
    <source>
        <dbReference type="ARBA" id="ARBA00038093"/>
    </source>
</evidence>
<dbReference type="SUPFAM" id="SSF88723">
    <property type="entry name" value="PIN domain-like"/>
    <property type="match status" value="1"/>
</dbReference>
<dbReference type="InterPro" id="IPR050556">
    <property type="entry name" value="Type_II_TA_system_RNase"/>
</dbReference>
<comment type="similarity">
    <text evidence="7">Belongs to the PINc/VapC protein family.</text>
</comment>
<keyword evidence="2" id="KW-1277">Toxin-antitoxin system</keyword>
<evidence type="ECO:0000256" key="4">
    <source>
        <dbReference type="ARBA" id="ARBA00022723"/>
    </source>
</evidence>
<organism evidence="9 10">
    <name type="scientific">Spartinivicinus poritis</name>
    <dbReference type="NCBI Taxonomy" id="2994640"/>
    <lineage>
        <taxon>Bacteria</taxon>
        <taxon>Pseudomonadati</taxon>
        <taxon>Pseudomonadota</taxon>
        <taxon>Gammaproteobacteria</taxon>
        <taxon>Oceanospirillales</taxon>
        <taxon>Zooshikellaceae</taxon>
        <taxon>Spartinivicinus</taxon>
    </lineage>
</organism>
<comment type="caution">
    <text evidence="9">The sequence shown here is derived from an EMBL/GenBank/DDBJ whole genome shotgun (WGS) entry which is preliminary data.</text>
</comment>